<dbReference type="SMART" id="SM01359">
    <property type="entry name" value="A2M_N_2"/>
    <property type="match status" value="1"/>
</dbReference>
<dbReference type="Gene3D" id="2.60.40.3710">
    <property type="match status" value="1"/>
</dbReference>
<dbReference type="Proteomes" id="UP000663825">
    <property type="component" value="Unassembled WGS sequence"/>
</dbReference>
<evidence type="ECO:0000259" key="2">
    <source>
        <dbReference type="SMART" id="SM01359"/>
    </source>
</evidence>
<gene>
    <name evidence="4" type="ORF">TIS948_LOCUS3964</name>
</gene>
<dbReference type="GO" id="GO:0004866">
    <property type="term" value="F:endopeptidase inhibitor activity"/>
    <property type="evidence" value="ECO:0007669"/>
    <property type="project" value="InterPro"/>
</dbReference>
<protein>
    <recommendedName>
        <fullName evidence="6">Alpha-2-macroglobulin domain-containing protein</fullName>
    </recommendedName>
</protein>
<dbReference type="Gene3D" id="2.60.40.1930">
    <property type="match status" value="1"/>
</dbReference>
<dbReference type="Pfam" id="PF00207">
    <property type="entry name" value="A2M"/>
    <property type="match status" value="1"/>
</dbReference>
<dbReference type="SMART" id="SM01360">
    <property type="entry name" value="A2M"/>
    <property type="match status" value="1"/>
</dbReference>
<dbReference type="PANTHER" id="PTHR40094">
    <property type="entry name" value="ALPHA-2-MACROGLOBULIN HOMOLOG"/>
    <property type="match status" value="1"/>
</dbReference>
<dbReference type="Pfam" id="PF13205">
    <property type="entry name" value="Big_5"/>
    <property type="match status" value="1"/>
</dbReference>
<feature type="domain" description="Alpha-2-macroglobulin bait region" evidence="2">
    <location>
        <begin position="944"/>
        <end position="1103"/>
    </location>
</feature>
<dbReference type="Pfam" id="PF17973">
    <property type="entry name" value="bMG10"/>
    <property type="match status" value="1"/>
</dbReference>
<dbReference type="SUPFAM" id="SSF48239">
    <property type="entry name" value="Terpenoid cyclases/Protein prenyltransferases"/>
    <property type="match status" value="1"/>
</dbReference>
<dbReference type="EMBL" id="CAJNXB010000415">
    <property type="protein sequence ID" value="CAF3049946.1"/>
    <property type="molecule type" value="Genomic_DNA"/>
</dbReference>
<dbReference type="InterPro" id="IPR001599">
    <property type="entry name" value="Macroglobln_a2"/>
</dbReference>
<organism evidence="4 5">
    <name type="scientific">Rotaria socialis</name>
    <dbReference type="NCBI Taxonomy" id="392032"/>
    <lineage>
        <taxon>Eukaryota</taxon>
        <taxon>Metazoa</taxon>
        <taxon>Spiralia</taxon>
        <taxon>Gnathifera</taxon>
        <taxon>Rotifera</taxon>
        <taxon>Eurotatoria</taxon>
        <taxon>Bdelloidea</taxon>
        <taxon>Philodinida</taxon>
        <taxon>Philodinidae</taxon>
        <taxon>Rotaria</taxon>
    </lineage>
</organism>
<comment type="caution">
    <text evidence="4">The sequence shown here is derived from an EMBL/GenBank/DDBJ whole genome shotgun (WGS) entry which is preliminary data.</text>
</comment>
<dbReference type="PANTHER" id="PTHR40094:SF1">
    <property type="entry name" value="UBIQUITIN DOMAIN-CONTAINING PROTEIN"/>
    <property type="match status" value="1"/>
</dbReference>
<reference evidence="4" key="1">
    <citation type="submission" date="2021-02" db="EMBL/GenBank/DDBJ databases">
        <authorList>
            <person name="Nowell W R."/>
        </authorList>
    </citation>
    <scope>NUCLEOTIDE SEQUENCE</scope>
</reference>
<dbReference type="InterPro" id="IPR032812">
    <property type="entry name" value="SbsA_Ig"/>
</dbReference>
<dbReference type="InterPro" id="IPR011625">
    <property type="entry name" value="A2M_N_BRD"/>
</dbReference>
<dbReference type="InterPro" id="IPR041246">
    <property type="entry name" value="Bact_MG10"/>
</dbReference>
<dbReference type="Pfam" id="PF07703">
    <property type="entry name" value="A2M_BRD"/>
    <property type="match status" value="1"/>
</dbReference>
<evidence type="ECO:0000313" key="4">
    <source>
        <dbReference type="EMBL" id="CAF3049946.1"/>
    </source>
</evidence>
<dbReference type="InterPro" id="IPR051802">
    <property type="entry name" value="YfhM-like"/>
</dbReference>
<keyword evidence="1" id="KW-0732">Signal</keyword>
<dbReference type="OrthoDB" id="9980391at2759"/>
<evidence type="ECO:0000259" key="3">
    <source>
        <dbReference type="SMART" id="SM01360"/>
    </source>
</evidence>
<evidence type="ECO:0000256" key="1">
    <source>
        <dbReference type="ARBA" id="ARBA00022729"/>
    </source>
</evidence>
<dbReference type="InterPro" id="IPR008930">
    <property type="entry name" value="Terpenoid_cyclase/PrenylTrfase"/>
</dbReference>
<feature type="domain" description="Alpha-2-macroglobulin" evidence="3">
    <location>
        <begin position="1188"/>
        <end position="1277"/>
    </location>
</feature>
<accession>A0A817LU98</accession>
<sequence length="1930" mass="219418">MWSERDQTFKYEQPQSYKFDFNIDQVNEMNNETTTDAGMIPRHDDLQQQNLTPDQLQELFSRVSSELVAESTDDQEFFKREATIKVPKTSKTMQTPFPPPPLDRQEDVDIHIEHLKQLAKKEASSLVIERHSPNENEVDHVLSTITLTFNQSMISVSSLDEQMKAEDLGISLTPNVEGRWKWIGTQTVQFEAKHRLPYSTKYTLKVNKEHCVSVIGGKLENEFFFEFSTTTPTVLEFLPNEEVSTLKPTCFLLFDQKIDKNEIFKHLCVVRGDEHKMSTNELELVDETTAKSEFKSFINEKEGNHEQYVAFTFKDDLLKATQYTIQVPTGCPSAEGPLMTTSEWSTSFNTYEPLKIIDWFPNTNDEWRNTAIPGRTWSLTFNNSLDHSTIKKSLFRFEPEVSGLGIEHTEDNDRKILLHNESQSNTIYTLLIQSEILKDIYGQTLQHDHSDQPIQFEVQAIDSPTLGVLQGESDPDCTLTTWVTDLMTGAPINQATVSISNQKKETDQHGLCTIKRYRPGNVQETEEEEDTKNEILVVEKGDDLCMQVNIHSYRSTGDVYIWHVFNDRGLYRPKEEVHIKGYVRLMKIEGEAKIPTYAQGVIDYIICGSYSEQLQQSKVELNNYGAFDIHFTLPDNVNLGNEYVRFSLLDSKSNEQHCFQIQEFRKPEYVVSSMIRPPLAYYCYPTVDQYAIASCEGKLFVGGCLNDAYVRWTVQATTTTFTPANQYGYMFGRAQSFCYYSSYDRKTKISYPKKHFQGKTNSKGQHEIKITYHGIEQEPRPIIVHTLATITDLNYQTQETKANFLIHPCAYYVGFQFVKNYGKKDEPVQTKVIVTDIDGNLIDNILVRCEVIGYGSEKKEDRNGLTIFEEIKDEQTLTIVSSNKGAVNIDYTPKLDGRYNITYSAKDEQGRLAMSYYENFYVSDGYKREIQHDKEISFTPTDSITIIPNAKKYQPDDLCELLILAPFSPANGLLILDCDGQVSEPILFQIEPGKNSTTIEFKISKDWIPNVEVHAELTGSIPREIEVIDSPHRPATAIGSVSLKVSTDIYKLNVLINTKETNKMYAPSSIIHIDVNVTQYLDNASVDKAEVCLIVVDEAILSLTGHKLESPLNQFYHNRSENIRHHQSREHCLLSNVQYIEQLKKKIQERLTLNDSDRCGGGGGGGGGDDRSRHNFMATAVRSNFNPLACWTPSSITDSSGHVSIEVKLPDSLTRYRVWALATNDKQYGFGEMSFTVQLPIMVRPSLPRFLNYGDTAHFSVILQNQTDQSLLLHAGLRATNAKLLASQTNQQAVGYSIVIQPSKRAALKFPVTTIHSGIARFQFVVSTAKNETCASFDGAIELSLPIFTPATSEAFATYGDIYDEQAVLQPIKIPKNVLAQFGEVSVTTSSTALSSLTDAIISLYTYPYECTEQLSSRLLGIQSLWDVLQAFHCKELPDISILKTKLESDINILKGRQYPNGGFGYWSNRNDSHADPYMSVHVAHCLVVLVNKKVFDIDENMLNTALKYLENIESEINKLPYSEHWSERTRFSLMSYALYVRAKHLQNVADEASQLFQRSGFDKLSLESIGWLLVALSNDTISNKYELIDRIYKYLKDKVNETGETANFITSYGDDGQSVMLHSNQRTDAILLESLLHIDPKSTLCTKLCKGLQAHRVKGAWKSTQENCFVLIALDKYFHIREKDEPDFVANIWFDNAYCDQHQYKGRTTNAYTRNISMKAILSPSSSPSNINNNDKNLIIHKDGNGRLYYRIAMNYAPSNLQLKAVNYGFKIERIYAAIDDPSHVQKQPDGTWKFKLQEKIQVTLTMTTTQQRHHIALVDYLPAGCEPLNRKLNGTLTDNTNSSITGSKRNNYSDGRRPYLTIGWTDHENLRDERAEAFRSILWPGVYEWSHVMRATCAGTFITPPAKAEEMYSPENFGRCATEMVIID</sequence>
<proteinExistence type="predicted"/>
<evidence type="ECO:0008006" key="6">
    <source>
        <dbReference type="Google" id="ProtNLM"/>
    </source>
</evidence>
<evidence type="ECO:0000313" key="5">
    <source>
        <dbReference type="Proteomes" id="UP000663825"/>
    </source>
</evidence>
<dbReference type="Gene3D" id="1.50.10.20">
    <property type="match status" value="1"/>
</dbReference>
<name>A0A817LU98_9BILA</name>